<dbReference type="Pfam" id="PF12706">
    <property type="entry name" value="Lactamase_B_2"/>
    <property type="match status" value="1"/>
</dbReference>
<accession>A0A7U4E5P3</accession>
<feature type="domain" description="Metallo-beta-lactamase" evidence="1">
    <location>
        <begin position="12"/>
        <end position="205"/>
    </location>
</feature>
<dbReference type="Gene3D" id="3.60.15.10">
    <property type="entry name" value="Ribonuclease Z/Hydroxyacylglutathione hydrolase-like"/>
    <property type="match status" value="1"/>
</dbReference>
<dbReference type="InterPro" id="IPR050114">
    <property type="entry name" value="UPF0173_UPF0282_UlaG_hydrolase"/>
</dbReference>
<sequence length="241" mass="27105">MKKDSVKTIWLGQSGFLFENKGERLLIDPFFSDIVEQKQGLKRLMQAPMPIEKLDPSVIFITHNHLDHFDPITLPEIHAFYPTIPIIGPESVMKKANEMGFTPSVLKHIEKGKTIEIGNFKITATAAYHSDPFSVGCLIEVGDKTMYYSGDTLLTETLLDDILSLKNRPIDIVFIVINGRLGNMNVKEAIKLTSQLNPKLAIPMHYGMFAENTENPSIFINGCEERSIKSIELKLGKETEL</sequence>
<dbReference type="InterPro" id="IPR001279">
    <property type="entry name" value="Metallo-B-lactamas"/>
</dbReference>
<dbReference type="SMART" id="SM00849">
    <property type="entry name" value="Lactamase_B"/>
    <property type="match status" value="1"/>
</dbReference>
<evidence type="ECO:0000313" key="2">
    <source>
        <dbReference type="EMBL" id="AEI48344.1"/>
    </source>
</evidence>
<proteinExistence type="predicted"/>
<evidence type="ECO:0000313" key="3">
    <source>
        <dbReference type="Proteomes" id="UP000000493"/>
    </source>
</evidence>
<reference evidence="2 3" key="2">
    <citation type="journal article" date="2012" name="Stand. Genomic Sci.">
        <title>Complete genome sequence of the aquatic bacterium Runella slithyformis type strain (LSU 4(T)).</title>
        <authorList>
            <person name="Copeland A."/>
            <person name="Zhang X."/>
            <person name="Misra M."/>
            <person name="Lapidus A."/>
            <person name="Nolan M."/>
            <person name="Lucas S."/>
            <person name="Deshpande S."/>
            <person name="Cheng J.F."/>
            <person name="Tapia R."/>
            <person name="Goodwin L.A."/>
            <person name="Pitluck S."/>
            <person name="Liolios K."/>
            <person name="Pagani I."/>
            <person name="Ivanova N."/>
            <person name="Mikhailova N."/>
            <person name="Pati A."/>
            <person name="Chen A."/>
            <person name="Palaniappan K."/>
            <person name="Land M."/>
            <person name="Hauser L."/>
            <person name="Pan C."/>
            <person name="Jeffries C.D."/>
            <person name="Detter J.C."/>
            <person name="Brambilla E.M."/>
            <person name="Rohde M."/>
            <person name="Djao O.D."/>
            <person name="Goker M."/>
            <person name="Sikorski J."/>
            <person name="Tindall B.J."/>
            <person name="Woyke T."/>
            <person name="Bristow J."/>
            <person name="Eisen J.A."/>
            <person name="Markowitz V."/>
            <person name="Hugenholtz P."/>
            <person name="Kyrpides N.C."/>
            <person name="Klenk H.P."/>
            <person name="Mavromatis K."/>
        </authorList>
    </citation>
    <scope>NUCLEOTIDE SEQUENCE [LARGE SCALE GENOMIC DNA]</scope>
    <source>
        <strain evidence="3">ATCC 29530 / DSM 19594 / LMG 11500 / NCIMB 11436 / LSU 4</strain>
    </source>
</reference>
<gene>
    <name evidence="2" type="ordered locus">Runsl_1922</name>
</gene>
<dbReference type="RefSeq" id="WP_013927656.1">
    <property type="nucleotide sequence ID" value="NC_015703.1"/>
</dbReference>
<dbReference type="SUPFAM" id="SSF56281">
    <property type="entry name" value="Metallo-hydrolase/oxidoreductase"/>
    <property type="match status" value="1"/>
</dbReference>
<keyword evidence="3" id="KW-1185">Reference proteome</keyword>
<dbReference type="Proteomes" id="UP000000493">
    <property type="component" value="Chromosome"/>
</dbReference>
<dbReference type="InterPro" id="IPR036866">
    <property type="entry name" value="RibonucZ/Hydroxyglut_hydro"/>
</dbReference>
<organism evidence="2 3">
    <name type="scientific">Runella slithyformis (strain ATCC 29530 / DSM 19594 / LMG 11500 / NCIMB 11436 / LSU 4)</name>
    <dbReference type="NCBI Taxonomy" id="761193"/>
    <lineage>
        <taxon>Bacteria</taxon>
        <taxon>Pseudomonadati</taxon>
        <taxon>Bacteroidota</taxon>
        <taxon>Cytophagia</taxon>
        <taxon>Cytophagales</taxon>
        <taxon>Spirosomataceae</taxon>
        <taxon>Runella</taxon>
    </lineage>
</organism>
<dbReference type="PANTHER" id="PTHR43546:SF8">
    <property type="entry name" value="METALLO-BETA-LACTAMASE DOMAIN-CONTAINING PROTEIN"/>
    <property type="match status" value="1"/>
</dbReference>
<dbReference type="PANTHER" id="PTHR43546">
    <property type="entry name" value="UPF0173 METAL-DEPENDENT HYDROLASE MJ1163-RELATED"/>
    <property type="match status" value="1"/>
</dbReference>
<name>A0A7U4E5P3_RUNSL</name>
<evidence type="ECO:0000259" key="1">
    <source>
        <dbReference type="SMART" id="SM00849"/>
    </source>
</evidence>
<dbReference type="KEGG" id="rsi:Runsl_1922"/>
<reference evidence="3" key="1">
    <citation type="submission" date="2011-06" db="EMBL/GenBank/DDBJ databases">
        <title>The complete genome of chromosome of Runella slithyformis DSM 19594.</title>
        <authorList>
            <consortium name="US DOE Joint Genome Institute (JGI-PGF)"/>
            <person name="Lucas S."/>
            <person name="Han J."/>
            <person name="Lapidus A."/>
            <person name="Bruce D."/>
            <person name="Goodwin L."/>
            <person name="Pitluck S."/>
            <person name="Peters L."/>
            <person name="Kyrpides N."/>
            <person name="Mavromatis K."/>
            <person name="Ivanova N."/>
            <person name="Ovchinnikova G."/>
            <person name="Zhang X."/>
            <person name="Misra M."/>
            <person name="Detter J.C."/>
            <person name="Tapia R."/>
            <person name="Han C."/>
            <person name="Land M."/>
            <person name="Hauser L."/>
            <person name="Markowitz V."/>
            <person name="Cheng J.-F."/>
            <person name="Hugenholtz P."/>
            <person name="Woyke T."/>
            <person name="Wu D."/>
            <person name="Tindall B."/>
            <person name="Faehrich R."/>
            <person name="Brambilla E."/>
            <person name="Klenk H.-P."/>
            <person name="Eisen J.A."/>
        </authorList>
    </citation>
    <scope>NUCLEOTIDE SEQUENCE [LARGE SCALE GENOMIC DNA]</scope>
    <source>
        <strain evidence="3">ATCC 29530 / DSM 19594 / LMG 11500 / NCIMB 11436 / LSU 4</strain>
    </source>
</reference>
<dbReference type="AlphaFoldDB" id="A0A7U4E5P3"/>
<protein>
    <submittedName>
        <fullName evidence="2">Beta-lactamase domain-containing protein</fullName>
    </submittedName>
</protein>
<dbReference type="EMBL" id="CP002859">
    <property type="protein sequence ID" value="AEI48344.1"/>
    <property type="molecule type" value="Genomic_DNA"/>
</dbReference>